<dbReference type="RefSeq" id="WP_084115534.1">
    <property type="nucleotide sequence ID" value="NZ_FWXH01000005.1"/>
</dbReference>
<dbReference type="STRING" id="1121291.SAMN02745134_01931"/>
<dbReference type="EMBL" id="FWXH01000005">
    <property type="protein sequence ID" value="SMC23472.1"/>
    <property type="molecule type" value="Genomic_DNA"/>
</dbReference>
<protein>
    <recommendedName>
        <fullName evidence="7">Acyl-CoA thioester hydrolase/BAAT N-terminal region</fullName>
    </recommendedName>
</protein>
<dbReference type="Gene3D" id="3.40.50.1820">
    <property type="entry name" value="alpha/beta hydrolase"/>
    <property type="match status" value="1"/>
</dbReference>
<dbReference type="GO" id="GO:0006631">
    <property type="term" value="P:fatty acid metabolic process"/>
    <property type="evidence" value="ECO:0007669"/>
    <property type="project" value="TreeGrafter"/>
</dbReference>
<keyword evidence="6" id="KW-1185">Reference proteome</keyword>
<organism evidence="5 6">
    <name type="scientific">Clostridium acidisoli DSM 12555</name>
    <dbReference type="NCBI Taxonomy" id="1121291"/>
    <lineage>
        <taxon>Bacteria</taxon>
        <taxon>Bacillati</taxon>
        <taxon>Bacillota</taxon>
        <taxon>Clostridia</taxon>
        <taxon>Eubacteriales</taxon>
        <taxon>Clostridiaceae</taxon>
        <taxon>Clostridium</taxon>
    </lineage>
</organism>
<dbReference type="Proteomes" id="UP000192468">
    <property type="component" value="Unassembled WGS sequence"/>
</dbReference>
<evidence type="ECO:0000313" key="6">
    <source>
        <dbReference type="Proteomes" id="UP000192468"/>
    </source>
</evidence>
<dbReference type="InterPro" id="IPR006862">
    <property type="entry name" value="Thio_Ohase/aa_AcTrfase"/>
</dbReference>
<evidence type="ECO:0000313" key="5">
    <source>
        <dbReference type="EMBL" id="SMC23472.1"/>
    </source>
</evidence>
<comment type="similarity">
    <text evidence="1">Belongs to the C/M/P thioester hydrolase family.</text>
</comment>
<dbReference type="PANTHER" id="PTHR10824:SF4">
    <property type="entry name" value="ACYL-COENZYME A THIOESTERASE 1-LIKE"/>
    <property type="match status" value="1"/>
</dbReference>
<dbReference type="GO" id="GO:0047617">
    <property type="term" value="F:fatty acyl-CoA hydrolase activity"/>
    <property type="evidence" value="ECO:0007669"/>
    <property type="project" value="TreeGrafter"/>
</dbReference>
<dbReference type="AlphaFoldDB" id="A0A1W1XI64"/>
<dbReference type="InterPro" id="IPR016662">
    <property type="entry name" value="Acyl-CoA_thioEstase_long-chain"/>
</dbReference>
<evidence type="ECO:0008006" key="7">
    <source>
        <dbReference type="Google" id="ProtNLM"/>
    </source>
</evidence>
<accession>A0A1W1XI64</accession>
<feature type="active site" description="Charge relay system" evidence="2">
    <location>
        <position position="247"/>
    </location>
</feature>
<name>A0A1W1XI64_9CLOT</name>
<evidence type="ECO:0000256" key="2">
    <source>
        <dbReference type="PIRSR" id="PIRSR016521-1"/>
    </source>
</evidence>
<reference evidence="5 6" key="1">
    <citation type="submission" date="2017-04" db="EMBL/GenBank/DDBJ databases">
        <authorList>
            <person name="Afonso C.L."/>
            <person name="Miller P.J."/>
            <person name="Scott M.A."/>
            <person name="Spackman E."/>
            <person name="Goraichik I."/>
            <person name="Dimitrov K.M."/>
            <person name="Suarez D.L."/>
            <person name="Swayne D.E."/>
        </authorList>
    </citation>
    <scope>NUCLEOTIDE SEQUENCE [LARGE SCALE GENOMIC DNA]</scope>
    <source>
        <strain evidence="5 6">DSM 12555</strain>
    </source>
</reference>
<feature type="active site" description="Charge relay system" evidence="2">
    <location>
        <position position="357"/>
    </location>
</feature>
<dbReference type="OrthoDB" id="8922993at2"/>
<dbReference type="GO" id="GO:0006637">
    <property type="term" value="P:acyl-CoA metabolic process"/>
    <property type="evidence" value="ECO:0007669"/>
    <property type="project" value="InterPro"/>
</dbReference>
<gene>
    <name evidence="5" type="ORF">SAMN02745134_01931</name>
</gene>
<evidence type="ECO:0000259" key="4">
    <source>
        <dbReference type="Pfam" id="PF08840"/>
    </source>
</evidence>
<dbReference type="Pfam" id="PF08840">
    <property type="entry name" value="BAAT_C"/>
    <property type="match status" value="1"/>
</dbReference>
<dbReference type="Gene3D" id="2.60.40.2240">
    <property type="entry name" value="Acyl-CoA thioester hydrolase/BAAT N-terminal domain"/>
    <property type="match status" value="1"/>
</dbReference>
<dbReference type="SUPFAM" id="SSF53474">
    <property type="entry name" value="alpha/beta-Hydrolases"/>
    <property type="match status" value="1"/>
</dbReference>
<dbReference type="InterPro" id="IPR029058">
    <property type="entry name" value="AB_hydrolase_fold"/>
</dbReference>
<evidence type="ECO:0000259" key="3">
    <source>
        <dbReference type="Pfam" id="PF04775"/>
    </source>
</evidence>
<proteinExistence type="inferred from homology"/>
<evidence type="ECO:0000256" key="1">
    <source>
        <dbReference type="ARBA" id="ARBA00006538"/>
    </source>
</evidence>
<dbReference type="Pfam" id="PF04775">
    <property type="entry name" value="Bile_Hydr_Trans"/>
    <property type="match status" value="1"/>
</dbReference>
<dbReference type="InterPro" id="IPR042490">
    <property type="entry name" value="Thio_Ohase/BAAT_N"/>
</dbReference>
<feature type="domain" description="BAAT/Acyl-CoA thioester hydrolase C-terminal" evidence="4">
    <location>
        <begin position="218"/>
        <end position="431"/>
    </location>
</feature>
<dbReference type="PANTHER" id="PTHR10824">
    <property type="entry name" value="ACYL-COENZYME A THIOESTERASE-RELATED"/>
    <property type="match status" value="1"/>
</dbReference>
<sequence>MNENNCLITIVPEISYINETVDITISGLPKNRKVLFRAVSEDYYCINAGMSEQGQNSQWESYGVFIADDNGSIQLRNAIPMKGTYEKCNAMGLFYSMKIKELHKHKTPQNIQEIPATRNYTVNFTVEVNNQILASKKHIRMFCDEKIKCETIIENNFIARYFTHEKSEKRPAIIVLSGSDGRIEKAQAISQVFASKGYSALAVCYFGLDGTKRNLDRIPLEIIENSIKWLKSKNTVDQNQIAIYGRSKGGELALLAASFFPELTCVIANTPSCYVYEGLKNDMPSRHSSWTYRGNEVPYLKFSFLILCQMMIRKILGKKDLMTWMYNKIIKKGDLNQSSIKVEKINGPILLLSSSSDSIWPSLLHCETVIKRLTENNFKFRFKHLSYEKSGHMLTLPYQSISTLDKCDGNLEEWAIACVDCWKETIEFLDEWSTANINSVTMV</sequence>
<feature type="active site" description="Charge relay system" evidence="2">
    <location>
        <position position="392"/>
    </location>
</feature>
<dbReference type="InterPro" id="IPR014940">
    <property type="entry name" value="BAAT_C"/>
</dbReference>
<dbReference type="PIRSF" id="PIRSF016521">
    <property type="entry name" value="Acyl-CoA_hydro"/>
    <property type="match status" value="1"/>
</dbReference>
<feature type="domain" description="Acyl-CoA thioester hydrolase/bile acid-CoA amino acid N-acetyltransferase" evidence="3">
    <location>
        <begin position="19"/>
        <end position="152"/>
    </location>
</feature>